<dbReference type="PANTHER" id="PTHR30085">
    <property type="entry name" value="AMINO ACID ABC TRANSPORTER PERMEASE"/>
    <property type="match status" value="1"/>
</dbReference>
<dbReference type="AlphaFoldDB" id="A0A0X8FBU4"/>
<dbReference type="InterPro" id="IPR051455">
    <property type="entry name" value="Bact_solute-bind_prot3"/>
</dbReference>
<dbReference type="SUPFAM" id="SSF53850">
    <property type="entry name" value="Periplasmic binding protein-like II"/>
    <property type="match status" value="1"/>
</dbReference>
<reference evidence="8 10" key="3">
    <citation type="submission" date="2017-12" db="EMBL/GenBank/DDBJ databases">
        <title>Phylogenetic diversity of female urinary microbiome.</title>
        <authorList>
            <person name="Thomas-White K."/>
            <person name="Wolfe A.J."/>
        </authorList>
    </citation>
    <scope>NUCLEOTIDE SEQUENCE [LARGE SCALE GENOMIC DNA]</scope>
    <source>
        <strain evidence="8 10">UMB0139</strain>
    </source>
</reference>
<dbReference type="PROSITE" id="PS51257">
    <property type="entry name" value="PROKAR_LIPOPROTEIN"/>
    <property type="match status" value="1"/>
</dbReference>
<gene>
    <name evidence="7" type="ORF">AWM72_06535</name>
    <name evidence="8" type="ORF">CYJ28_09960</name>
</gene>
<comment type="similarity">
    <text evidence="1">Belongs to the bacterial solute-binding protein 3 family.</text>
</comment>
<accession>A0A0X8FBU4</accession>
<dbReference type="GO" id="GO:0016020">
    <property type="term" value="C:membrane"/>
    <property type="evidence" value="ECO:0007669"/>
    <property type="project" value="InterPro"/>
</dbReference>
<protein>
    <submittedName>
        <fullName evidence="7">Glutamine ABC transporter substrate-binding protein</fullName>
    </submittedName>
</protein>
<keyword evidence="9" id="KW-1185">Reference proteome</keyword>
<dbReference type="RefSeq" id="WP_067975113.1">
    <property type="nucleotide sequence ID" value="NZ_CAJHKM010000008.1"/>
</dbReference>
<dbReference type="GO" id="GO:0006865">
    <property type="term" value="P:amino acid transport"/>
    <property type="evidence" value="ECO:0007669"/>
    <property type="project" value="TreeGrafter"/>
</dbReference>
<dbReference type="EMBL" id="CP014160">
    <property type="protein sequence ID" value="AMB94442.1"/>
    <property type="molecule type" value="Genomic_DNA"/>
</dbReference>
<evidence type="ECO:0000256" key="1">
    <source>
        <dbReference type="ARBA" id="ARBA00010333"/>
    </source>
</evidence>
<proteinExistence type="inferred from homology"/>
<dbReference type="GO" id="GO:0005576">
    <property type="term" value="C:extracellular region"/>
    <property type="evidence" value="ECO:0007669"/>
    <property type="project" value="TreeGrafter"/>
</dbReference>
<dbReference type="Proteomes" id="UP000069912">
    <property type="component" value="Chromosome"/>
</dbReference>
<evidence type="ECO:0000313" key="10">
    <source>
        <dbReference type="Proteomes" id="UP000234239"/>
    </source>
</evidence>
<sequence>MKKRHLLLLLVSCLTLLGACGKNSQAQSILDKIQSSQTPHIRWGIKNDTRLFGYYNIAKQEVEGFDIDIAKALTKEIAGPQAQADFVEVTSKTRIPLLKNGNIDAIIATMTISEERKKQVDFTDVYFAAGQSLLGPEDSPLQSVQDLGPQNTVLAVKGSSSAESIRQFAPQAKVLELENYAEAFTALQSGQGDVMTTDNAILLGIADQNPGYRLIGEAFTKEPYGIAVDKSQKDFRDEVNRALVKIKADGTYDKIFHKWFPDAGESANAKNLKEA</sequence>
<keyword evidence="2" id="KW-0813">Transport</keyword>
<dbReference type="Pfam" id="PF00497">
    <property type="entry name" value="SBP_bac_3"/>
    <property type="match status" value="1"/>
</dbReference>
<dbReference type="EMBL" id="PKGY01000009">
    <property type="protein sequence ID" value="PKZ20449.1"/>
    <property type="molecule type" value="Genomic_DNA"/>
</dbReference>
<dbReference type="Proteomes" id="UP000234239">
    <property type="component" value="Unassembled WGS sequence"/>
</dbReference>
<dbReference type="SMART" id="SM00062">
    <property type="entry name" value="PBPb"/>
    <property type="match status" value="1"/>
</dbReference>
<keyword evidence="3 4" id="KW-0732">Signal</keyword>
<dbReference type="PANTHER" id="PTHR30085:SF6">
    <property type="entry name" value="ABC TRANSPORTER GLUTAMINE-BINDING PROTEIN GLNH"/>
    <property type="match status" value="1"/>
</dbReference>
<evidence type="ECO:0000256" key="3">
    <source>
        <dbReference type="ARBA" id="ARBA00022729"/>
    </source>
</evidence>
<dbReference type="GO" id="GO:0030288">
    <property type="term" value="C:outer membrane-bounded periplasmic space"/>
    <property type="evidence" value="ECO:0007669"/>
    <property type="project" value="TreeGrafter"/>
</dbReference>
<evidence type="ECO:0000313" key="8">
    <source>
        <dbReference type="EMBL" id="PKZ20449.1"/>
    </source>
</evidence>
<feature type="domain" description="Ionotropic glutamate receptor C-terminal" evidence="6">
    <location>
        <begin position="40"/>
        <end position="262"/>
    </location>
</feature>
<feature type="signal peptide" evidence="4">
    <location>
        <begin position="1"/>
        <end position="21"/>
    </location>
</feature>
<reference evidence="9" key="2">
    <citation type="submission" date="2016-01" db="EMBL/GenBank/DDBJ databases">
        <title>Six Aerococcus type strain genome sequencing and assembly using PacBio and Illumina Hiseq.</title>
        <authorList>
            <person name="Carkaci D."/>
            <person name="Dargis R."/>
            <person name="Nielsen X.C."/>
            <person name="Skovgaard O."/>
            <person name="Fuursted K."/>
            <person name="Christensen J.J."/>
        </authorList>
    </citation>
    <scope>NUCLEOTIDE SEQUENCE [LARGE SCALE GENOMIC DNA]</scope>
    <source>
        <strain evidence="9">CCUG43001</strain>
    </source>
</reference>
<dbReference type="OrthoDB" id="115856at2"/>
<dbReference type="InterPro" id="IPR001638">
    <property type="entry name" value="Solute-binding_3/MltF_N"/>
</dbReference>
<feature type="chain" id="PRO_5038211200" evidence="4">
    <location>
        <begin position="22"/>
        <end position="275"/>
    </location>
</feature>
<dbReference type="InterPro" id="IPR001320">
    <property type="entry name" value="Iontro_rcpt_C"/>
</dbReference>
<dbReference type="SMART" id="SM00079">
    <property type="entry name" value="PBPe"/>
    <property type="match status" value="1"/>
</dbReference>
<name>A0A0X8FBU4_9LACT</name>
<evidence type="ECO:0000313" key="9">
    <source>
        <dbReference type="Proteomes" id="UP000069912"/>
    </source>
</evidence>
<dbReference type="CDD" id="cd01000">
    <property type="entry name" value="PBP2_Cys_DEBP_like"/>
    <property type="match status" value="1"/>
</dbReference>
<feature type="domain" description="Solute-binding protein family 3/N-terminal" evidence="5">
    <location>
        <begin position="40"/>
        <end position="263"/>
    </location>
</feature>
<organism evidence="7 9">
    <name type="scientific">Aerococcus sanguinicola</name>
    <dbReference type="NCBI Taxonomy" id="119206"/>
    <lineage>
        <taxon>Bacteria</taxon>
        <taxon>Bacillati</taxon>
        <taxon>Bacillota</taxon>
        <taxon>Bacilli</taxon>
        <taxon>Lactobacillales</taxon>
        <taxon>Aerococcaceae</taxon>
        <taxon>Aerococcus</taxon>
    </lineage>
</organism>
<dbReference type="Gene3D" id="3.40.190.10">
    <property type="entry name" value="Periplasmic binding protein-like II"/>
    <property type="match status" value="2"/>
</dbReference>
<dbReference type="GeneID" id="92903720"/>
<evidence type="ECO:0000259" key="5">
    <source>
        <dbReference type="SMART" id="SM00062"/>
    </source>
</evidence>
<dbReference type="GO" id="GO:0015276">
    <property type="term" value="F:ligand-gated monoatomic ion channel activity"/>
    <property type="evidence" value="ECO:0007669"/>
    <property type="project" value="InterPro"/>
</dbReference>
<dbReference type="KEGG" id="asan:AWM72_06535"/>
<evidence type="ECO:0000256" key="4">
    <source>
        <dbReference type="SAM" id="SignalP"/>
    </source>
</evidence>
<evidence type="ECO:0000259" key="6">
    <source>
        <dbReference type="SMART" id="SM00079"/>
    </source>
</evidence>
<evidence type="ECO:0000256" key="2">
    <source>
        <dbReference type="ARBA" id="ARBA00022448"/>
    </source>
</evidence>
<evidence type="ECO:0000313" key="7">
    <source>
        <dbReference type="EMBL" id="AMB94442.1"/>
    </source>
</evidence>
<reference evidence="7 9" key="1">
    <citation type="journal article" date="2016" name="Genome Announc.">
        <title>Complete Genome Sequences of Aerococcus christensenii CCUG 28831T, Aerococcus sanguinicola CCUG 43001T, Aerococcus urinae CCUG 36881T, Aerococcus urinaeequi CCUG 28094T, Aerococcus urinaehominis CCUG 42038 BT, and Aerococcus viridans CCUG 4311T.</title>
        <authorList>
            <person name="Carkaci D."/>
            <person name="Dargis R."/>
            <person name="Nielsen X.C."/>
            <person name="Skovgaard O."/>
            <person name="Fuursted K."/>
            <person name="Christensen J.J."/>
        </authorList>
    </citation>
    <scope>NUCLEOTIDE SEQUENCE [LARGE SCALE GENOMIC DNA]</scope>
    <source>
        <strain evidence="7 9">CCUG43001</strain>
    </source>
</reference>